<dbReference type="NCBIfam" id="TIGR01730">
    <property type="entry name" value="RND_mfp"/>
    <property type="match status" value="1"/>
</dbReference>
<reference evidence="5 6" key="1">
    <citation type="submission" date="2024-01" db="EMBL/GenBank/DDBJ databases">
        <title>Pedobacter sp. nov., isolated from oil-contaminated soil.</title>
        <authorList>
            <person name="Le N.T.T."/>
        </authorList>
    </citation>
    <scope>NUCLEOTIDE SEQUENCE [LARGE SCALE GENOMIC DNA]</scope>
    <source>
        <strain evidence="5 6">VNH31</strain>
    </source>
</reference>
<gene>
    <name evidence="5" type="ORF">VRU49_08810</name>
</gene>
<evidence type="ECO:0000256" key="3">
    <source>
        <dbReference type="SAM" id="SignalP"/>
    </source>
</evidence>
<dbReference type="Gene3D" id="2.40.50.100">
    <property type="match status" value="1"/>
</dbReference>
<comment type="similarity">
    <text evidence="1">Belongs to the membrane fusion protein (MFP) (TC 8.A.1) family.</text>
</comment>
<dbReference type="Pfam" id="PF25973">
    <property type="entry name" value="BSH_CzcB"/>
    <property type="match status" value="1"/>
</dbReference>
<feature type="domain" description="CzcB-like barrel-sandwich hybrid" evidence="4">
    <location>
        <begin position="85"/>
        <end position="228"/>
    </location>
</feature>
<keyword evidence="6" id="KW-1185">Reference proteome</keyword>
<dbReference type="SUPFAM" id="SSF111369">
    <property type="entry name" value="HlyD-like secretion proteins"/>
    <property type="match status" value="1"/>
</dbReference>
<evidence type="ECO:0000256" key="2">
    <source>
        <dbReference type="ARBA" id="ARBA00022448"/>
    </source>
</evidence>
<sequence length="384" mass="42440">MKIQFNRNIFKIYCALFIIGTSVLACSGNKEEQTEKATPTNENEVTLTDIQIKNAGISTGNIEVKEVNSVLKLNGKIDVPPRNIISITVPLGGYVKAYNLLPGSKVTRGQVLATVEDQQYIQMQQDYLMNKAKLGFAAKEKERQQMLNAGKASSDKSLQLAESEYSSIKIALSAMGEKLKLIGIDPNKLTEQNITRQISVRSPINGYVTKVNSNIGSFVSPSDVLFELVNPSNIHLSLVVFEKDLSKIFIGQKGIAYSNNDPSKKYNTKIELINTSLGEDRSVEVHSHFINADKTLIPGMYMNAEIILNDASAKTLPENSIVSFEGKPYVFIEKAKNTYVMTPVEIGESDNGFIPVYTDLGNQKIVIKGAYSILMQLKNIVEEE</sequence>
<dbReference type="InterPro" id="IPR051909">
    <property type="entry name" value="MFP_Cation_Efflux"/>
</dbReference>
<evidence type="ECO:0000313" key="6">
    <source>
        <dbReference type="Proteomes" id="UP001337681"/>
    </source>
</evidence>
<evidence type="ECO:0000259" key="4">
    <source>
        <dbReference type="Pfam" id="PF25973"/>
    </source>
</evidence>
<dbReference type="Proteomes" id="UP001337681">
    <property type="component" value="Unassembled WGS sequence"/>
</dbReference>
<name>A0ABU7H2H7_9SPHI</name>
<feature type="chain" id="PRO_5046276165" evidence="3">
    <location>
        <begin position="28"/>
        <end position="384"/>
    </location>
</feature>
<accession>A0ABU7H2H7</accession>
<dbReference type="PANTHER" id="PTHR30097:SF4">
    <property type="entry name" value="SLR6042 PROTEIN"/>
    <property type="match status" value="1"/>
</dbReference>
<dbReference type="Gene3D" id="2.40.420.20">
    <property type="match status" value="1"/>
</dbReference>
<dbReference type="InterPro" id="IPR058647">
    <property type="entry name" value="BSH_CzcB-like"/>
</dbReference>
<dbReference type="EMBL" id="JAZDQU010000002">
    <property type="protein sequence ID" value="MEE1885514.1"/>
    <property type="molecule type" value="Genomic_DNA"/>
</dbReference>
<dbReference type="RefSeq" id="WP_330146411.1">
    <property type="nucleotide sequence ID" value="NZ_JAZDQU010000002.1"/>
</dbReference>
<evidence type="ECO:0000313" key="5">
    <source>
        <dbReference type="EMBL" id="MEE1885514.1"/>
    </source>
</evidence>
<keyword evidence="2" id="KW-0813">Transport</keyword>
<keyword evidence="3" id="KW-0732">Signal</keyword>
<comment type="caution">
    <text evidence="5">The sequence shown here is derived from an EMBL/GenBank/DDBJ whole genome shotgun (WGS) entry which is preliminary data.</text>
</comment>
<dbReference type="Gene3D" id="2.40.30.170">
    <property type="match status" value="1"/>
</dbReference>
<dbReference type="PROSITE" id="PS51257">
    <property type="entry name" value="PROKAR_LIPOPROTEIN"/>
    <property type="match status" value="1"/>
</dbReference>
<proteinExistence type="inferred from homology"/>
<dbReference type="InterPro" id="IPR006143">
    <property type="entry name" value="RND_pump_MFP"/>
</dbReference>
<dbReference type="PANTHER" id="PTHR30097">
    <property type="entry name" value="CATION EFFLUX SYSTEM PROTEIN CUSB"/>
    <property type="match status" value="1"/>
</dbReference>
<evidence type="ECO:0000256" key="1">
    <source>
        <dbReference type="ARBA" id="ARBA00009477"/>
    </source>
</evidence>
<organism evidence="5 6">
    <name type="scientific">Pedobacter flavus</name>
    <dbReference type="NCBI Taxonomy" id="3113906"/>
    <lineage>
        <taxon>Bacteria</taxon>
        <taxon>Pseudomonadati</taxon>
        <taxon>Bacteroidota</taxon>
        <taxon>Sphingobacteriia</taxon>
        <taxon>Sphingobacteriales</taxon>
        <taxon>Sphingobacteriaceae</taxon>
        <taxon>Pedobacter</taxon>
    </lineage>
</organism>
<protein>
    <submittedName>
        <fullName evidence="5">Efflux RND transporter periplasmic adaptor subunit</fullName>
    </submittedName>
</protein>
<feature type="signal peptide" evidence="3">
    <location>
        <begin position="1"/>
        <end position="27"/>
    </location>
</feature>